<gene>
    <name evidence="2" type="primary">ku</name>
    <name evidence="5" type="ORF">OVY01_12570</name>
</gene>
<organism evidence="5 6">
    <name type="scientific">Robbsia betulipollinis</name>
    <dbReference type="NCBI Taxonomy" id="2981849"/>
    <lineage>
        <taxon>Bacteria</taxon>
        <taxon>Pseudomonadati</taxon>
        <taxon>Pseudomonadota</taxon>
        <taxon>Betaproteobacteria</taxon>
        <taxon>Burkholderiales</taxon>
        <taxon>Burkholderiaceae</taxon>
        <taxon>Robbsia</taxon>
    </lineage>
</organism>
<proteinExistence type="inferred from homology"/>
<sequence>MIWKGAVSFGLVHVPVRLYPATAHVGVGFDLLDRRTFDPIGYRKINKATGEEVAKEDIVRGIEHRKGEYVVLSDEEIRAANVASTQTVEILAFVNAAEISFLYLDTPYFLAPDKGGDKVYALLREALRRAGKIGVANVVMHGKQHLAALVPSGPVLALNTLRWASEVRDPAALTLPPEDVGRAGVTAKEVDMALRLVEEMSSAWEPAQYHDTFHDDILALVARKVKAGKTHALETPEPPAAASRDNVVDLSELLRRSLGARAPATPVRAKKTKRDTESEAKGASA</sequence>
<dbReference type="PANTHER" id="PTHR41251">
    <property type="entry name" value="NON-HOMOLOGOUS END JOINING PROTEIN KU"/>
    <property type="match status" value="1"/>
</dbReference>
<dbReference type="Proteomes" id="UP001082899">
    <property type="component" value="Unassembled WGS sequence"/>
</dbReference>
<dbReference type="SMART" id="SM00559">
    <property type="entry name" value="Ku78"/>
    <property type="match status" value="1"/>
</dbReference>
<dbReference type="NCBIfam" id="TIGR02772">
    <property type="entry name" value="Ku_bact"/>
    <property type="match status" value="1"/>
</dbReference>
<keyword evidence="2" id="KW-0233">DNA recombination</keyword>
<dbReference type="PANTHER" id="PTHR41251:SF1">
    <property type="entry name" value="NON-HOMOLOGOUS END JOINING PROTEIN KU"/>
    <property type="match status" value="1"/>
</dbReference>
<dbReference type="HAMAP" id="MF_01875">
    <property type="entry name" value="Prokaryotic_Ku"/>
    <property type="match status" value="1"/>
</dbReference>
<reference evidence="5" key="1">
    <citation type="submission" date="2022-11" db="EMBL/GenBank/DDBJ databases">
        <title>Robbsia betulipollinis sp. nov., isolated from pollen of birch (Betula pendula).</title>
        <authorList>
            <person name="Shi H."/>
            <person name="Ambika Manirajan B."/>
            <person name="Ratering S."/>
            <person name="Geissler-Plaum R."/>
            <person name="Schnell S."/>
        </authorList>
    </citation>
    <scope>NUCLEOTIDE SEQUENCE</scope>
    <source>
        <strain evidence="5">Bb-Pol-6</strain>
    </source>
</reference>
<comment type="subunit">
    <text evidence="2">Homodimer. Interacts with LigD.</text>
</comment>
<dbReference type="SUPFAM" id="SSF100939">
    <property type="entry name" value="SPOC domain-like"/>
    <property type="match status" value="1"/>
</dbReference>
<feature type="domain" description="Ku" evidence="4">
    <location>
        <begin position="50"/>
        <end position="178"/>
    </location>
</feature>
<dbReference type="Pfam" id="PF02735">
    <property type="entry name" value="Ku"/>
    <property type="match status" value="1"/>
</dbReference>
<evidence type="ECO:0000313" key="6">
    <source>
        <dbReference type="Proteomes" id="UP001082899"/>
    </source>
</evidence>
<dbReference type="InterPro" id="IPR009187">
    <property type="entry name" value="Prok_Ku"/>
</dbReference>
<dbReference type="InterPro" id="IPR006164">
    <property type="entry name" value="DNA_bd_Ku70/Ku80"/>
</dbReference>
<dbReference type="Gene3D" id="2.40.290.10">
    <property type="match status" value="1"/>
</dbReference>
<evidence type="ECO:0000256" key="2">
    <source>
        <dbReference type="HAMAP-Rule" id="MF_01875"/>
    </source>
</evidence>
<protein>
    <recommendedName>
        <fullName evidence="2">Non-homologous end joining protein Ku</fullName>
    </recommendedName>
</protein>
<keyword evidence="2" id="KW-0234">DNA repair</keyword>
<accession>A0ABT3ZQ56</accession>
<comment type="function">
    <text evidence="2">With LigD forms a non-homologous end joining (NHEJ) DNA repair enzyme, which repairs dsDNA breaks with reduced fidelity. Binds linear dsDNA with 5'- and 3'- overhangs but not closed circular dsDNA nor ssDNA. Recruits and stimulates the ligase activity of LigD.</text>
</comment>
<keyword evidence="1 2" id="KW-0238">DNA-binding</keyword>
<name>A0ABT3ZQ56_9BURK</name>
<feature type="region of interest" description="Disordered" evidence="3">
    <location>
        <begin position="259"/>
        <end position="285"/>
    </location>
</feature>
<feature type="compositionally biased region" description="Basic and acidic residues" evidence="3">
    <location>
        <begin position="274"/>
        <end position="285"/>
    </location>
</feature>
<keyword evidence="2" id="KW-0227">DNA damage</keyword>
<evidence type="ECO:0000256" key="1">
    <source>
        <dbReference type="ARBA" id="ARBA00023125"/>
    </source>
</evidence>
<dbReference type="RefSeq" id="WP_267848075.1">
    <property type="nucleotide sequence ID" value="NZ_JAPMXC010000002.1"/>
</dbReference>
<dbReference type="CDD" id="cd00789">
    <property type="entry name" value="KU_like"/>
    <property type="match status" value="1"/>
</dbReference>
<evidence type="ECO:0000313" key="5">
    <source>
        <dbReference type="EMBL" id="MCY0388055.1"/>
    </source>
</evidence>
<evidence type="ECO:0000259" key="4">
    <source>
        <dbReference type="SMART" id="SM00559"/>
    </source>
</evidence>
<comment type="caution">
    <text evidence="5">The sequence shown here is derived from an EMBL/GenBank/DDBJ whole genome shotgun (WGS) entry which is preliminary data.</text>
</comment>
<dbReference type="InterPro" id="IPR016194">
    <property type="entry name" value="SPOC-like_C_dom_sf"/>
</dbReference>
<comment type="similarity">
    <text evidence="2">Belongs to the prokaryotic Ku family.</text>
</comment>
<dbReference type="EMBL" id="JAPMXC010000002">
    <property type="protein sequence ID" value="MCY0388055.1"/>
    <property type="molecule type" value="Genomic_DNA"/>
</dbReference>
<dbReference type="PIRSF" id="PIRSF006493">
    <property type="entry name" value="Prok_Ku"/>
    <property type="match status" value="1"/>
</dbReference>
<keyword evidence="6" id="KW-1185">Reference proteome</keyword>
<evidence type="ECO:0000256" key="3">
    <source>
        <dbReference type="SAM" id="MobiDB-lite"/>
    </source>
</evidence>